<dbReference type="InterPro" id="IPR031316">
    <property type="entry name" value="FlgM_C"/>
</dbReference>
<dbReference type="EMBL" id="JASZZN010000008">
    <property type="protein sequence ID" value="MDM4016292.1"/>
    <property type="molecule type" value="Genomic_DNA"/>
</dbReference>
<organism evidence="3 4">
    <name type="scientific">Roseiconus lacunae</name>
    <dbReference type="NCBI Taxonomy" id="2605694"/>
    <lineage>
        <taxon>Bacteria</taxon>
        <taxon>Pseudomonadati</taxon>
        <taxon>Planctomycetota</taxon>
        <taxon>Planctomycetia</taxon>
        <taxon>Pirellulales</taxon>
        <taxon>Pirellulaceae</taxon>
        <taxon>Roseiconus</taxon>
    </lineage>
</organism>
<reference evidence="3 4" key="1">
    <citation type="submission" date="2023-06" db="EMBL/GenBank/DDBJ databases">
        <title>Roseiconus lacunae JC819 isolated from Gulf of Mannar region, Tamil Nadu.</title>
        <authorList>
            <person name="Pk S."/>
            <person name="Ch S."/>
            <person name="Ch V.R."/>
        </authorList>
    </citation>
    <scope>NUCLEOTIDE SEQUENCE [LARGE SCALE GENOMIC DNA]</scope>
    <source>
        <strain evidence="3 4">JC819</strain>
    </source>
</reference>
<keyword evidence="3" id="KW-0969">Cilium</keyword>
<dbReference type="InterPro" id="IPR035890">
    <property type="entry name" value="Anti-sigma-28_factor_FlgM_sf"/>
</dbReference>
<feature type="compositionally biased region" description="Low complexity" evidence="1">
    <location>
        <begin position="9"/>
        <end position="24"/>
    </location>
</feature>
<feature type="domain" description="Anti-sigma-28 factor FlgM C-terminal" evidence="2">
    <location>
        <begin position="43"/>
        <end position="86"/>
    </location>
</feature>
<keyword evidence="4" id="KW-1185">Reference proteome</keyword>
<keyword evidence="3" id="KW-0966">Cell projection</keyword>
<accession>A0ABT7PIH3</accession>
<dbReference type="SUPFAM" id="SSF101498">
    <property type="entry name" value="Anti-sigma factor FlgM"/>
    <property type="match status" value="1"/>
</dbReference>
<evidence type="ECO:0000256" key="1">
    <source>
        <dbReference type="SAM" id="MobiDB-lite"/>
    </source>
</evidence>
<evidence type="ECO:0000313" key="3">
    <source>
        <dbReference type="EMBL" id="MDM4016292.1"/>
    </source>
</evidence>
<evidence type="ECO:0000313" key="4">
    <source>
        <dbReference type="Proteomes" id="UP001239462"/>
    </source>
</evidence>
<evidence type="ECO:0000259" key="2">
    <source>
        <dbReference type="Pfam" id="PF04316"/>
    </source>
</evidence>
<keyword evidence="3" id="KW-0282">Flagellum</keyword>
<feature type="compositionally biased region" description="Polar residues" evidence="1">
    <location>
        <begin position="26"/>
        <end position="36"/>
    </location>
</feature>
<proteinExistence type="predicted"/>
<protein>
    <submittedName>
        <fullName evidence="3">Flagellar biosynthesis anti-sigma factor FlgM</fullName>
    </submittedName>
</protein>
<name>A0ABT7PIH3_9BACT</name>
<feature type="region of interest" description="Disordered" evidence="1">
    <location>
        <begin position="1"/>
        <end position="44"/>
    </location>
</feature>
<sequence>MQIYGPFRVSTTQSTSSVQATGQVAGNESTRATDQAASRGPVDQLDLSSSATAANRIEGQSAVAGEGIRFDRVADIRRQIADGAYDTPEKMDAALDRFLDLLG</sequence>
<gene>
    <name evidence="3" type="ORF">QTN89_12690</name>
</gene>
<comment type="caution">
    <text evidence="3">The sequence shown here is derived from an EMBL/GenBank/DDBJ whole genome shotgun (WGS) entry which is preliminary data.</text>
</comment>
<dbReference type="Proteomes" id="UP001239462">
    <property type="component" value="Unassembled WGS sequence"/>
</dbReference>
<dbReference type="RefSeq" id="WP_149497967.1">
    <property type="nucleotide sequence ID" value="NZ_JAJMQV010000015.1"/>
</dbReference>
<dbReference type="Pfam" id="PF04316">
    <property type="entry name" value="FlgM"/>
    <property type="match status" value="1"/>
</dbReference>